<accession>A0A1G9JB22</accession>
<proteinExistence type="predicted"/>
<dbReference type="Gene3D" id="2.40.420.20">
    <property type="match status" value="1"/>
</dbReference>
<dbReference type="Proteomes" id="UP000198662">
    <property type="component" value="Unassembled WGS sequence"/>
</dbReference>
<organism evidence="3 4">
    <name type="scientific">Glycomyces sambucus</name>
    <dbReference type="NCBI Taxonomy" id="380244"/>
    <lineage>
        <taxon>Bacteria</taxon>
        <taxon>Bacillati</taxon>
        <taxon>Actinomycetota</taxon>
        <taxon>Actinomycetes</taxon>
        <taxon>Glycomycetales</taxon>
        <taxon>Glycomycetaceae</taxon>
        <taxon>Glycomyces</taxon>
    </lineage>
</organism>
<dbReference type="InterPro" id="IPR002477">
    <property type="entry name" value="Peptidoglycan-bd-like"/>
</dbReference>
<dbReference type="OrthoDB" id="3268648at2"/>
<dbReference type="RefSeq" id="WP_091052035.1">
    <property type="nucleotide sequence ID" value="NZ_FNGF01000005.1"/>
</dbReference>
<gene>
    <name evidence="3" type="ORF">SAMN05216298_3537</name>
</gene>
<dbReference type="SUPFAM" id="SSF47090">
    <property type="entry name" value="PGBD-like"/>
    <property type="match status" value="1"/>
</dbReference>
<evidence type="ECO:0000256" key="1">
    <source>
        <dbReference type="SAM" id="SignalP"/>
    </source>
</evidence>
<protein>
    <submittedName>
        <fullName evidence="3">Putative peptidoglycan binding domain-containing protein</fullName>
    </submittedName>
</protein>
<dbReference type="AlphaFoldDB" id="A0A1G9JB22"/>
<reference evidence="4" key="1">
    <citation type="submission" date="2016-10" db="EMBL/GenBank/DDBJ databases">
        <authorList>
            <person name="Varghese N."/>
            <person name="Submissions S."/>
        </authorList>
    </citation>
    <scope>NUCLEOTIDE SEQUENCE [LARGE SCALE GENOMIC DNA]</scope>
    <source>
        <strain evidence="4">CGMCC 4.3147</strain>
    </source>
</reference>
<name>A0A1G9JB22_9ACTN</name>
<keyword evidence="4" id="KW-1185">Reference proteome</keyword>
<evidence type="ECO:0000259" key="2">
    <source>
        <dbReference type="Pfam" id="PF01471"/>
    </source>
</evidence>
<dbReference type="Gene3D" id="1.10.101.10">
    <property type="entry name" value="PGBD-like superfamily/PGBD"/>
    <property type="match status" value="1"/>
</dbReference>
<feature type="chain" id="PRO_5038521402" evidence="1">
    <location>
        <begin position="30"/>
        <end position="364"/>
    </location>
</feature>
<dbReference type="InterPro" id="IPR036366">
    <property type="entry name" value="PGBDSf"/>
</dbReference>
<keyword evidence="1" id="KW-0732">Signal</keyword>
<evidence type="ECO:0000313" key="4">
    <source>
        <dbReference type="Proteomes" id="UP000198662"/>
    </source>
</evidence>
<dbReference type="InterPro" id="IPR036365">
    <property type="entry name" value="PGBD-like_sf"/>
</dbReference>
<evidence type="ECO:0000313" key="3">
    <source>
        <dbReference type="EMBL" id="SDL34648.1"/>
    </source>
</evidence>
<dbReference type="EMBL" id="FNGF01000005">
    <property type="protein sequence ID" value="SDL34648.1"/>
    <property type="molecule type" value="Genomic_DNA"/>
</dbReference>
<dbReference type="Pfam" id="PF01471">
    <property type="entry name" value="PG_binding_1"/>
    <property type="match status" value="1"/>
</dbReference>
<feature type="domain" description="Peptidoglycan binding-like" evidence="2">
    <location>
        <begin position="131"/>
        <end position="179"/>
    </location>
</feature>
<dbReference type="STRING" id="380244.SAMN05216298_3537"/>
<sequence>MAARRRGRGRTGKAVAGAAIALAAAAAVAAALGVDLRSFLDQPEAEATTETPATAEVVRQTLTETVAVAGDLGYGDALDMACLLNGTLTGLPAAGDVLERGDVLYSVDDAPVVLLYGSLPAYRTLAVGAEGADVKQLEKNLSKLGYDGFTVDDEFTDATADAVEQWQDHLGVEETGRVDLGRVVFTPAAIRVDTVEPQLGSAAQPGAAAFTYTGLDKVVTVEVELDDQELVVVGDPVAITLPDGTEATGTVTASETAVTEETGQGGETEDVTYLDVTVAADDAAVFDALDQASVDVGFSGESAPDVLTVPVEALLGLAEGGYGVELVDGDTTEVVAVETGLFADGYVEVSGEGLEAGQAVVVPS</sequence>
<feature type="signal peptide" evidence="1">
    <location>
        <begin position="1"/>
        <end position="29"/>
    </location>
</feature>